<keyword evidence="1" id="KW-0812">Transmembrane</keyword>
<dbReference type="NCBIfam" id="NF042915">
    <property type="entry name" value="MAB_1171c_fam"/>
    <property type="match status" value="1"/>
</dbReference>
<protein>
    <recommendedName>
        <fullName evidence="2">DUF6545 domain-containing protein</fullName>
    </recommendedName>
</protein>
<feature type="transmembrane region" description="Helical" evidence="1">
    <location>
        <begin position="30"/>
        <end position="48"/>
    </location>
</feature>
<proteinExistence type="predicted"/>
<accession>A0A7W9KS84</accession>
<feature type="transmembrane region" description="Helical" evidence="1">
    <location>
        <begin position="178"/>
        <end position="199"/>
    </location>
</feature>
<dbReference type="Pfam" id="PF20182">
    <property type="entry name" value="DUF6545"/>
    <property type="match status" value="1"/>
</dbReference>
<feature type="transmembrane region" description="Helical" evidence="1">
    <location>
        <begin position="105"/>
        <end position="126"/>
    </location>
</feature>
<feature type="transmembrane region" description="Helical" evidence="1">
    <location>
        <begin position="219"/>
        <end position="241"/>
    </location>
</feature>
<dbReference type="InterPro" id="IPR050039">
    <property type="entry name" value="MAB_1171c-like"/>
</dbReference>
<feature type="transmembrane region" description="Helical" evidence="1">
    <location>
        <begin position="68"/>
        <end position="93"/>
    </location>
</feature>
<reference evidence="3 4" key="1">
    <citation type="submission" date="2020-08" db="EMBL/GenBank/DDBJ databases">
        <title>Sequencing the genomes of 1000 actinobacteria strains.</title>
        <authorList>
            <person name="Klenk H.-P."/>
        </authorList>
    </citation>
    <scope>NUCLEOTIDE SEQUENCE [LARGE SCALE GENOMIC DNA]</scope>
    <source>
        <strain evidence="3 4">DSM 43851</strain>
    </source>
</reference>
<keyword evidence="1" id="KW-1133">Transmembrane helix</keyword>
<evidence type="ECO:0000313" key="3">
    <source>
        <dbReference type="EMBL" id="MBB5897453.1"/>
    </source>
</evidence>
<dbReference type="AlphaFoldDB" id="A0A7W9KS84"/>
<feature type="domain" description="DUF6545" evidence="2">
    <location>
        <begin position="240"/>
        <end position="361"/>
    </location>
</feature>
<dbReference type="RefSeq" id="WP_345034529.1">
    <property type="nucleotide sequence ID" value="NZ_BAAAWY010000104.1"/>
</dbReference>
<keyword evidence="4" id="KW-1185">Reference proteome</keyword>
<gene>
    <name evidence="3" type="ORF">BJ998_008712</name>
</gene>
<organism evidence="3 4">
    <name type="scientific">Kutzneria kofuensis</name>
    <dbReference type="NCBI Taxonomy" id="103725"/>
    <lineage>
        <taxon>Bacteria</taxon>
        <taxon>Bacillati</taxon>
        <taxon>Actinomycetota</taxon>
        <taxon>Actinomycetes</taxon>
        <taxon>Pseudonocardiales</taxon>
        <taxon>Pseudonocardiaceae</taxon>
        <taxon>Kutzneria</taxon>
    </lineage>
</organism>
<evidence type="ECO:0000313" key="4">
    <source>
        <dbReference type="Proteomes" id="UP000585638"/>
    </source>
</evidence>
<name>A0A7W9KS84_9PSEU</name>
<dbReference type="Proteomes" id="UP000585638">
    <property type="component" value="Unassembled WGS sequence"/>
</dbReference>
<evidence type="ECO:0000256" key="1">
    <source>
        <dbReference type="SAM" id="Phobius"/>
    </source>
</evidence>
<dbReference type="EMBL" id="JACHIR010000003">
    <property type="protein sequence ID" value="MBB5897453.1"/>
    <property type="molecule type" value="Genomic_DNA"/>
</dbReference>
<keyword evidence="1" id="KW-0472">Membrane</keyword>
<sequence length="362" mass="39409">MNLNMTVQVLAAVGIGVWKASQLARTPKRISLWWVVACFALSAAAFAVTPHAGVGVEGGVSGAGPIWLMWLGEALLLTMLYSLICVFVFSAGQGKRAWQQAAREAVRLVFTLAVLGTLAATVPQHLSPAEYPRATLDAFRFVANVYTVYGVITCIVWMHRHAKITQRWLARGLTTASAGLSVIGVGSVLIAVSMVIRLADPETAIALELPTPVVLMANLVVLVGFIIPGARVRWVAARVWWRHLRDYHQLRPLWTMLHEAFPEDALSRAPASPWRDTLSLRAINRRFYRRVIECRDGLVRASGRLPGDCPAEPAAVAAWLRSALGEPREVQVVAAQPVAVPADGGLEADVRELVALSQELRV</sequence>
<comment type="caution">
    <text evidence="3">The sequence shown here is derived from an EMBL/GenBank/DDBJ whole genome shotgun (WGS) entry which is preliminary data.</text>
</comment>
<feature type="transmembrane region" description="Helical" evidence="1">
    <location>
        <begin position="138"/>
        <end position="158"/>
    </location>
</feature>
<dbReference type="InterPro" id="IPR046675">
    <property type="entry name" value="DUF6545"/>
</dbReference>
<evidence type="ECO:0000259" key="2">
    <source>
        <dbReference type="Pfam" id="PF20182"/>
    </source>
</evidence>